<dbReference type="PANTHER" id="PTHR13256">
    <property type="entry name" value="N-ACETYLTRANSFERASE 9"/>
    <property type="match status" value="1"/>
</dbReference>
<organism evidence="5 6">
    <name type="scientific">Chlorella vulgaris</name>
    <name type="common">Green alga</name>
    <dbReference type="NCBI Taxonomy" id="3077"/>
    <lineage>
        <taxon>Eukaryota</taxon>
        <taxon>Viridiplantae</taxon>
        <taxon>Chlorophyta</taxon>
        <taxon>core chlorophytes</taxon>
        <taxon>Trebouxiophyceae</taxon>
        <taxon>Chlorellales</taxon>
        <taxon>Chlorellaceae</taxon>
        <taxon>Chlorella clade</taxon>
        <taxon>Chlorella</taxon>
    </lineage>
</organism>
<evidence type="ECO:0000256" key="3">
    <source>
        <dbReference type="ARBA" id="ARBA00023315"/>
    </source>
</evidence>
<dbReference type="InterPro" id="IPR039135">
    <property type="entry name" value="NAT9-like"/>
</dbReference>
<protein>
    <recommendedName>
        <fullName evidence="4">N-acetyltransferase domain-containing protein</fullName>
    </recommendedName>
</protein>
<proteinExistence type="inferred from homology"/>
<evidence type="ECO:0000259" key="4">
    <source>
        <dbReference type="PROSITE" id="PS51186"/>
    </source>
</evidence>
<dbReference type="AlphaFoldDB" id="A0A9D4Z1J3"/>
<name>A0A9D4Z1J3_CHLVU</name>
<comment type="similarity">
    <text evidence="1">Belongs to the acetyltransferase family. GNAT subfamily.</text>
</comment>
<dbReference type="OrthoDB" id="5043642at2759"/>
<keyword evidence="6" id="KW-1185">Reference proteome</keyword>
<dbReference type="SUPFAM" id="SSF55729">
    <property type="entry name" value="Acyl-CoA N-acyltransferases (Nat)"/>
    <property type="match status" value="1"/>
</dbReference>
<evidence type="ECO:0000256" key="1">
    <source>
        <dbReference type="ARBA" id="ARBA00009342"/>
    </source>
</evidence>
<dbReference type="GO" id="GO:0008080">
    <property type="term" value="F:N-acetyltransferase activity"/>
    <property type="evidence" value="ECO:0007669"/>
    <property type="project" value="InterPro"/>
</dbReference>
<comment type="caution">
    <text evidence="5">The sequence shown here is derived from an EMBL/GenBank/DDBJ whole genome shotgun (WGS) entry which is preliminary data.</text>
</comment>
<sequence length="200" mass="22164">MKSNSNLVIRGSGVVLVPYRPEHVLQYHSWMQDAMLQELTASEPLTLDEEYQMQKSWAEDPDKCTFILLDPAFPAAPGTVDRGGAMAGDVNFFLNDHDEPHTAEIEVMVAEPRSRCKGMAKEALTLFMAYATTLGVNKFRAKVGESNTPSLNLMRKLQFCEVSRSSIFKEVTLELPVVGASAERLAEVAAAMQTCTYDLQ</sequence>
<reference evidence="5" key="1">
    <citation type="journal article" date="2019" name="Plant J.">
        <title>Chlorella vulgaris genome assembly and annotation reveals the molecular basis for metabolic acclimation to high light conditions.</title>
        <authorList>
            <person name="Cecchin M."/>
            <person name="Marcolungo L."/>
            <person name="Rossato M."/>
            <person name="Girolomoni L."/>
            <person name="Cosentino E."/>
            <person name="Cuine S."/>
            <person name="Li-Beisson Y."/>
            <person name="Delledonne M."/>
            <person name="Ballottari M."/>
        </authorList>
    </citation>
    <scope>NUCLEOTIDE SEQUENCE</scope>
    <source>
        <strain evidence="5">211/11P</strain>
    </source>
</reference>
<feature type="domain" description="N-acetyltransferase" evidence="4">
    <location>
        <begin position="34"/>
        <end position="178"/>
    </location>
</feature>
<dbReference type="Gene3D" id="3.40.630.30">
    <property type="match status" value="1"/>
</dbReference>
<evidence type="ECO:0000313" key="5">
    <source>
        <dbReference type="EMBL" id="KAI3438398.1"/>
    </source>
</evidence>
<accession>A0A9D4Z1J3</accession>
<dbReference type="Proteomes" id="UP001055712">
    <property type="component" value="Unassembled WGS sequence"/>
</dbReference>
<keyword evidence="3" id="KW-0012">Acyltransferase</keyword>
<dbReference type="EMBL" id="SIDB01000001">
    <property type="protein sequence ID" value="KAI3438398.1"/>
    <property type="molecule type" value="Genomic_DNA"/>
</dbReference>
<evidence type="ECO:0000313" key="6">
    <source>
        <dbReference type="Proteomes" id="UP001055712"/>
    </source>
</evidence>
<evidence type="ECO:0000256" key="2">
    <source>
        <dbReference type="ARBA" id="ARBA00022679"/>
    </source>
</evidence>
<dbReference type="Pfam" id="PF13302">
    <property type="entry name" value="Acetyltransf_3"/>
    <property type="match status" value="1"/>
</dbReference>
<reference evidence="5" key="2">
    <citation type="submission" date="2020-11" db="EMBL/GenBank/DDBJ databases">
        <authorList>
            <person name="Cecchin M."/>
            <person name="Marcolungo L."/>
            <person name="Rossato M."/>
            <person name="Girolomoni L."/>
            <person name="Cosentino E."/>
            <person name="Cuine S."/>
            <person name="Li-Beisson Y."/>
            <person name="Delledonne M."/>
            <person name="Ballottari M."/>
        </authorList>
    </citation>
    <scope>NUCLEOTIDE SEQUENCE</scope>
    <source>
        <strain evidence="5">211/11P</strain>
        <tissue evidence="5">Whole cell</tissue>
    </source>
</reference>
<gene>
    <name evidence="5" type="ORF">D9Q98_000830</name>
</gene>
<dbReference type="PROSITE" id="PS51186">
    <property type="entry name" value="GNAT"/>
    <property type="match status" value="1"/>
</dbReference>
<dbReference type="InterPro" id="IPR016181">
    <property type="entry name" value="Acyl_CoA_acyltransferase"/>
</dbReference>
<keyword evidence="2" id="KW-0808">Transferase</keyword>
<dbReference type="PANTHER" id="PTHR13256:SF16">
    <property type="entry name" value="ALPHA_BETA-TUBULIN-N-ACETYLTRANSFERASE 9"/>
    <property type="match status" value="1"/>
</dbReference>
<dbReference type="InterPro" id="IPR000182">
    <property type="entry name" value="GNAT_dom"/>
</dbReference>